<accession>A0A4S4BWF0</accession>
<gene>
    <name evidence="1" type="ORF">E6C55_12000</name>
</gene>
<comment type="caution">
    <text evidence="1">The sequence shown here is derived from an EMBL/GenBank/DDBJ whole genome shotgun (WGS) entry which is preliminary data.</text>
</comment>
<proteinExistence type="predicted"/>
<dbReference type="Proteomes" id="UP000310636">
    <property type="component" value="Unassembled WGS sequence"/>
</dbReference>
<organism evidence="1 2">
    <name type="scientific">Cohnella fermenti</name>
    <dbReference type="NCBI Taxonomy" id="2565925"/>
    <lineage>
        <taxon>Bacteria</taxon>
        <taxon>Bacillati</taxon>
        <taxon>Bacillota</taxon>
        <taxon>Bacilli</taxon>
        <taxon>Bacillales</taxon>
        <taxon>Paenibacillaceae</taxon>
        <taxon>Cohnella</taxon>
    </lineage>
</organism>
<name>A0A4S4BWF0_9BACL</name>
<dbReference type="AlphaFoldDB" id="A0A4S4BWF0"/>
<sequence>MVNCEHFRYVEPSRGSRPSRDLTFKFYADGKLIIVDNDTGHTINPRELRGGSYDFYVRQRIAFIRRDLNAKRAKYA</sequence>
<dbReference type="RefSeq" id="WP_136370039.1">
    <property type="nucleotide sequence ID" value="NZ_SSOB01000013.1"/>
</dbReference>
<dbReference type="OrthoDB" id="2679154at2"/>
<keyword evidence="2" id="KW-1185">Reference proteome</keyword>
<evidence type="ECO:0000313" key="1">
    <source>
        <dbReference type="EMBL" id="THF79503.1"/>
    </source>
</evidence>
<reference evidence="1 2" key="1">
    <citation type="submission" date="2019-04" db="EMBL/GenBank/DDBJ databases">
        <title>Cohnella sp. nov. isolated from preserved vegetables.</title>
        <authorList>
            <person name="Lin S.-Y."/>
            <person name="Hung M.-H."/>
            <person name="Young C.-C."/>
        </authorList>
    </citation>
    <scope>NUCLEOTIDE SEQUENCE [LARGE SCALE GENOMIC DNA]</scope>
    <source>
        <strain evidence="1 2">CC-MHH1044</strain>
    </source>
</reference>
<protein>
    <submittedName>
        <fullName evidence="1">Uncharacterized protein</fullName>
    </submittedName>
</protein>
<dbReference type="EMBL" id="SSOB01000013">
    <property type="protein sequence ID" value="THF79503.1"/>
    <property type="molecule type" value="Genomic_DNA"/>
</dbReference>
<evidence type="ECO:0000313" key="2">
    <source>
        <dbReference type="Proteomes" id="UP000310636"/>
    </source>
</evidence>